<reference evidence="2" key="2">
    <citation type="submission" date="2021-02" db="EMBL/GenBank/DDBJ databases">
        <authorList>
            <person name="Kimball J.A."/>
            <person name="Haas M.W."/>
            <person name="Macchietto M."/>
            <person name="Kono T."/>
            <person name="Duquette J."/>
            <person name="Shao M."/>
        </authorList>
    </citation>
    <scope>NUCLEOTIDE SEQUENCE</scope>
    <source>
        <tissue evidence="2">Fresh leaf tissue</tissue>
    </source>
</reference>
<protein>
    <recommendedName>
        <fullName evidence="4">Secreted protein</fullName>
    </recommendedName>
</protein>
<sequence>MRRPHAGCGRSSPLAAYLLAAWAICVQFATVLAGDTQTSKDDNKAGVQSKARISCLTRFSLAGLHRIFMLL</sequence>
<comment type="caution">
    <text evidence="2">The sequence shown here is derived from an EMBL/GenBank/DDBJ whole genome shotgun (WGS) entry which is preliminary data.</text>
</comment>
<keyword evidence="1" id="KW-0732">Signal</keyword>
<dbReference type="AlphaFoldDB" id="A0A8J5RQQ4"/>
<name>A0A8J5RQQ4_ZIZPA</name>
<feature type="chain" id="PRO_5035232322" description="Secreted protein" evidence="1">
    <location>
        <begin position="34"/>
        <end position="71"/>
    </location>
</feature>
<evidence type="ECO:0000256" key="1">
    <source>
        <dbReference type="SAM" id="SignalP"/>
    </source>
</evidence>
<accession>A0A8J5RQQ4</accession>
<keyword evidence="3" id="KW-1185">Reference proteome</keyword>
<reference evidence="2" key="1">
    <citation type="journal article" date="2021" name="bioRxiv">
        <title>Whole Genome Assembly and Annotation of Northern Wild Rice, Zizania palustris L., Supports a Whole Genome Duplication in the Zizania Genus.</title>
        <authorList>
            <person name="Haas M."/>
            <person name="Kono T."/>
            <person name="Macchietto M."/>
            <person name="Millas R."/>
            <person name="McGilp L."/>
            <person name="Shao M."/>
            <person name="Duquette J."/>
            <person name="Hirsch C.N."/>
            <person name="Kimball J."/>
        </authorList>
    </citation>
    <scope>NUCLEOTIDE SEQUENCE</scope>
    <source>
        <tissue evidence="2">Fresh leaf tissue</tissue>
    </source>
</reference>
<feature type="signal peptide" evidence="1">
    <location>
        <begin position="1"/>
        <end position="33"/>
    </location>
</feature>
<dbReference type="EMBL" id="JAAALK010000507">
    <property type="protein sequence ID" value="KAG8044631.1"/>
    <property type="molecule type" value="Genomic_DNA"/>
</dbReference>
<gene>
    <name evidence="2" type="ORF">GUJ93_ZPchr0155g7013</name>
</gene>
<evidence type="ECO:0000313" key="3">
    <source>
        <dbReference type="Proteomes" id="UP000729402"/>
    </source>
</evidence>
<evidence type="ECO:0008006" key="4">
    <source>
        <dbReference type="Google" id="ProtNLM"/>
    </source>
</evidence>
<dbReference type="OrthoDB" id="1929682at2759"/>
<organism evidence="2 3">
    <name type="scientific">Zizania palustris</name>
    <name type="common">Northern wild rice</name>
    <dbReference type="NCBI Taxonomy" id="103762"/>
    <lineage>
        <taxon>Eukaryota</taxon>
        <taxon>Viridiplantae</taxon>
        <taxon>Streptophyta</taxon>
        <taxon>Embryophyta</taxon>
        <taxon>Tracheophyta</taxon>
        <taxon>Spermatophyta</taxon>
        <taxon>Magnoliopsida</taxon>
        <taxon>Liliopsida</taxon>
        <taxon>Poales</taxon>
        <taxon>Poaceae</taxon>
        <taxon>BOP clade</taxon>
        <taxon>Oryzoideae</taxon>
        <taxon>Oryzeae</taxon>
        <taxon>Zizaniinae</taxon>
        <taxon>Zizania</taxon>
    </lineage>
</organism>
<proteinExistence type="predicted"/>
<dbReference type="Proteomes" id="UP000729402">
    <property type="component" value="Unassembled WGS sequence"/>
</dbReference>
<evidence type="ECO:0000313" key="2">
    <source>
        <dbReference type="EMBL" id="KAG8044631.1"/>
    </source>
</evidence>